<accession>A0A0P8CB44</accession>
<sequence length="164" mass="18549">MDTLNGFEELSVDKEHSQVKVPIMHVELVLNARYFIKGGEIGYCGLLINSIKGRGLTGRLVAAAAKKYIGRTIFCFLSKTCEGKNLITVPALFEKEPTFDEKFDLSDLIINTYFHNDFKRSAQEVHTEHLTASTGKQILNNRDDLKKSLLELPEKGIEILKSYR</sequence>
<organism evidence="1 2">
    <name type="scientific">Candidatus Methanoperedens nitratireducens</name>
    <dbReference type="NCBI Taxonomy" id="1392998"/>
    <lineage>
        <taxon>Archaea</taxon>
        <taxon>Methanobacteriati</taxon>
        <taxon>Methanobacteriota</taxon>
        <taxon>Stenosarchaea group</taxon>
        <taxon>Methanomicrobia</taxon>
        <taxon>Methanosarcinales</taxon>
        <taxon>ANME-2 cluster</taxon>
        <taxon>Candidatus Methanoperedentaceae</taxon>
        <taxon>Candidatus Methanoperedens</taxon>
    </lineage>
</organism>
<protein>
    <submittedName>
        <fullName evidence="1">Uncharacterized protein</fullName>
    </submittedName>
</protein>
<gene>
    <name evidence="1" type="ORF">MPEBLZ_01419</name>
</gene>
<evidence type="ECO:0000313" key="2">
    <source>
        <dbReference type="Proteomes" id="UP000050360"/>
    </source>
</evidence>
<name>A0A0P8CB44_9EURY</name>
<comment type="caution">
    <text evidence="1">The sequence shown here is derived from an EMBL/GenBank/DDBJ whole genome shotgun (WGS) entry which is preliminary data.</text>
</comment>
<dbReference type="EMBL" id="LKCM01000117">
    <property type="protein sequence ID" value="KPQ44017.1"/>
    <property type="molecule type" value="Genomic_DNA"/>
</dbReference>
<proteinExistence type="predicted"/>
<dbReference type="AlphaFoldDB" id="A0A0P8CB44"/>
<evidence type="ECO:0000313" key="1">
    <source>
        <dbReference type="EMBL" id="KPQ44017.1"/>
    </source>
</evidence>
<dbReference type="Proteomes" id="UP000050360">
    <property type="component" value="Unassembled WGS sequence"/>
</dbReference>
<reference evidence="1 2" key="1">
    <citation type="submission" date="2015-09" db="EMBL/GenBank/DDBJ databases">
        <title>A metagenomics-based metabolic model of nitrate-dependent anaerobic oxidation of methane by Methanoperedens-like archaea.</title>
        <authorList>
            <person name="Arshad A."/>
            <person name="Speth D.R."/>
            <person name="De Graaf R.M."/>
            <person name="Op Den Camp H.J."/>
            <person name="Jetten M.S."/>
            <person name="Welte C.U."/>
        </authorList>
    </citation>
    <scope>NUCLEOTIDE SEQUENCE [LARGE SCALE GENOMIC DNA]</scope>
</reference>